<proteinExistence type="predicted"/>
<evidence type="ECO:0000256" key="2">
    <source>
        <dbReference type="SAM" id="Phobius"/>
    </source>
</evidence>
<organism evidence="3 4">
    <name type="scientific">Cobetia marina</name>
    <name type="common">Deleya marina</name>
    <dbReference type="NCBI Taxonomy" id="28258"/>
    <lineage>
        <taxon>Bacteria</taxon>
        <taxon>Pseudomonadati</taxon>
        <taxon>Pseudomonadota</taxon>
        <taxon>Gammaproteobacteria</taxon>
        <taxon>Oceanospirillales</taxon>
        <taxon>Halomonadaceae</taxon>
        <taxon>Cobetia</taxon>
    </lineage>
</organism>
<feature type="transmembrane region" description="Helical" evidence="2">
    <location>
        <begin position="79"/>
        <end position="98"/>
    </location>
</feature>
<gene>
    <name evidence="3" type="ORF">V6243_00130</name>
</gene>
<accession>A0ABU9G9S0</accession>
<keyword evidence="2" id="KW-0472">Membrane</keyword>
<feature type="region of interest" description="Disordered" evidence="1">
    <location>
        <begin position="1"/>
        <end position="70"/>
    </location>
</feature>
<reference evidence="3 4" key="1">
    <citation type="submission" date="2024-02" db="EMBL/GenBank/DDBJ databases">
        <title>Bacteria isolated from the canopy kelp, Nereocystis luetkeana.</title>
        <authorList>
            <person name="Pfister C.A."/>
            <person name="Younker I.T."/>
            <person name="Light S.H."/>
        </authorList>
    </citation>
    <scope>NUCLEOTIDE SEQUENCE [LARGE SCALE GENOMIC DNA]</scope>
    <source>
        <strain evidence="3 4">TI.5.07</strain>
    </source>
</reference>
<dbReference type="Pfam" id="PF09527">
    <property type="entry name" value="ATPase_gene1"/>
    <property type="match status" value="1"/>
</dbReference>
<evidence type="ECO:0000313" key="3">
    <source>
        <dbReference type="EMBL" id="MEL0615217.1"/>
    </source>
</evidence>
<keyword evidence="4" id="KW-1185">Reference proteome</keyword>
<evidence type="ECO:0000313" key="4">
    <source>
        <dbReference type="Proteomes" id="UP001378242"/>
    </source>
</evidence>
<dbReference type="EMBL" id="JBAKAP010000001">
    <property type="protein sequence ID" value="MEL0615217.1"/>
    <property type="molecule type" value="Genomic_DNA"/>
</dbReference>
<protein>
    <submittedName>
        <fullName evidence="3">AtpZ/AtpI family protein</fullName>
    </submittedName>
</protein>
<evidence type="ECO:0000256" key="1">
    <source>
        <dbReference type="SAM" id="MobiDB-lite"/>
    </source>
</evidence>
<dbReference type="RefSeq" id="WP_341541546.1">
    <property type="nucleotide sequence ID" value="NZ_JBAKAP010000001.1"/>
</dbReference>
<sequence length="136" mass="15045">MQHDKKPSDSHQSAGQSPHQSVDHGARERPSQDTQRHGAATQAQGAASERDPLVKAVRQRRARHAQWQREGDLSVGRRLAQIGVLGWIVVTPTLAGLYTGRWLDERAGTALFWSAPLMMAGVCLGGWSAWKWMNAR</sequence>
<feature type="compositionally biased region" description="Polar residues" evidence="1">
    <location>
        <begin position="10"/>
        <end position="20"/>
    </location>
</feature>
<keyword evidence="2" id="KW-1133">Transmembrane helix</keyword>
<name>A0ABU9G9S0_COBMA</name>
<feature type="transmembrane region" description="Helical" evidence="2">
    <location>
        <begin position="110"/>
        <end position="130"/>
    </location>
</feature>
<feature type="compositionally biased region" description="Basic residues" evidence="1">
    <location>
        <begin position="57"/>
        <end position="66"/>
    </location>
</feature>
<dbReference type="Proteomes" id="UP001378242">
    <property type="component" value="Unassembled WGS sequence"/>
</dbReference>
<comment type="caution">
    <text evidence="3">The sequence shown here is derived from an EMBL/GenBank/DDBJ whole genome shotgun (WGS) entry which is preliminary data.</text>
</comment>
<dbReference type="NCBIfam" id="TIGR02230">
    <property type="entry name" value="ATPase_gene1"/>
    <property type="match status" value="1"/>
</dbReference>
<dbReference type="InterPro" id="IPR032820">
    <property type="entry name" value="ATPase_put"/>
</dbReference>
<keyword evidence="2" id="KW-0812">Transmembrane</keyword>
<feature type="compositionally biased region" description="Basic and acidic residues" evidence="1">
    <location>
        <begin position="21"/>
        <end position="36"/>
    </location>
</feature>
<dbReference type="InterPro" id="IPR011744">
    <property type="entry name" value="ATPase_gene1"/>
</dbReference>